<organism evidence="2 3">
    <name type="scientific">Mycena albidolilacea</name>
    <dbReference type="NCBI Taxonomy" id="1033008"/>
    <lineage>
        <taxon>Eukaryota</taxon>
        <taxon>Fungi</taxon>
        <taxon>Dikarya</taxon>
        <taxon>Basidiomycota</taxon>
        <taxon>Agaricomycotina</taxon>
        <taxon>Agaricomycetes</taxon>
        <taxon>Agaricomycetidae</taxon>
        <taxon>Agaricales</taxon>
        <taxon>Marasmiineae</taxon>
        <taxon>Mycenaceae</taxon>
        <taxon>Mycena</taxon>
    </lineage>
</organism>
<keyword evidence="3" id="KW-1185">Reference proteome</keyword>
<comment type="caution">
    <text evidence="2">The sequence shown here is derived from an EMBL/GenBank/DDBJ whole genome shotgun (WGS) entry which is preliminary data.</text>
</comment>
<evidence type="ECO:0008006" key="4">
    <source>
        <dbReference type="Google" id="ProtNLM"/>
    </source>
</evidence>
<sequence>MIGFKSIATMAAWVLAVNTGPVNESAPEIHPVPFAVYPGWDMLSPNVGTCTHIVWCTLWIYLITRSTNISRRSNLWHH</sequence>
<name>A0AAD7EE12_9AGAR</name>
<evidence type="ECO:0000313" key="2">
    <source>
        <dbReference type="EMBL" id="KAJ7315531.1"/>
    </source>
</evidence>
<proteinExistence type="predicted"/>
<dbReference type="AlphaFoldDB" id="A0AAD7EE12"/>
<feature type="chain" id="PRO_5042109303" description="Secreted protein" evidence="1">
    <location>
        <begin position="17"/>
        <end position="78"/>
    </location>
</feature>
<reference evidence="2" key="1">
    <citation type="submission" date="2023-03" db="EMBL/GenBank/DDBJ databases">
        <title>Massive genome expansion in bonnet fungi (Mycena s.s.) driven by repeated elements and novel gene families across ecological guilds.</title>
        <authorList>
            <consortium name="Lawrence Berkeley National Laboratory"/>
            <person name="Harder C.B."/>
            <person name="Miyauchi S."/>
            <person name="Viragh M."/>
            <person name="Kuo A."/>
            <person name="Thoen E."/>
            <person name="Andreopoulos B."/>
            <person name="Lu D."/>
            <person name="Skrede I."/>
            <person name="Drula E."/>
            <person name="Henrissat B."/>
            <person name="Morin E."/>
            <person name="Kohler A."/>
            <person name="Barry K."/>
            <person name="LaButti K."/>
            <person name="Morin E."/>
            <person name="Salamov A."/>
            <person name="Lipzen A."/>
            <person name="Mereny Z."/>
            <person name="Hegedus B."/>
            <person name="Baldrian P."/>
            <person name="Stursova M."/>
            <person name="Weitz H."/>
            <person name="Taylor A."/>
            <person name="Grigoriev I.V."/>
            <person name="Nagy L.G."/>
            <person name="Martin F."/>
            <person name="Kauserud H."/>
        </authorList>
    </citation>
    <scope>NUCLEOTIDE SEQUENCE</scope>
    <source>
        <strain evidence="2">CBHHK002</strain>
    </source>
</reference>
<evidence type="ECO:0000313" key="3">
    <source>
        <dbReference type="Proteomes" id="UP001218218"/>
    </source>
</evidence>
<keyword evidence="1" id="KW-0732">Signal</keyword>
<protein>
    <recommendedName>
        <fullName evidence="4">Secreted protein</fullName>
    </recommendedName>
</protein>
<feature type="signal peptide" evidence="1">
    <location>
        <begin position="1"/>
        <end position="16"/>
    </location>
</feature>
<evidence type="ECO:0000256" key="1">
    <source>
        <dbReference type="SAM" id="SignalP"/>
    </source>
</evidence>
<dbReference type="Proteomes" id="UP001218218">
    <property type="component" value="Unassembled WGS sequence"/>
</dbReference>
<gene>
    <name evidence="2" type="ORF">DFH08DRAFT_893338</name>
</gene>
<accession>A0AAD7EE12</accession>
<dbReference type="EMBL" id="JARIHO010000061">
    <property type="protein sequence ID" value="KAJ7315531.1"/>
    <property type="molecule type" value="Genomic_DNA"/>
</dbReference>